<dbReference type="GO" id="GO:0005886">
    <property type="term" value="C:plasma membrane"/>
    <property type="evidence" value="ECO:0007669"/>
    <property type="project" value="TreeGrafter"/>
</dbReference>
<name>A0A8S4BSV3_9TELE</name>
<dbReference type="PANTHER" id="PTHR19890:SF10">
    <property type="entry name" value="FIBROBLAST GROWTH FACTOR RECEPTOR-LIKE 1"/>
    <property type="match status" value="1"/>
</dbReference>
<sequence length="140" mass="15809">MKEDDYGIMAIPKHLNFTIVCFRPSRGSAALSRKVLSLQDWVSERVTHRQSVRLGRTMKLLCPVEGDPPPLIMWTKDGRNIHSGWTRFKVLQHGLRIKEVETEDAGTYICKATNGFGSVNINYTLIVIGFSQWSGCQQGD</sequence>
<dbReference type="SMART" id="SM00409">
    <property type="entry name" value="IG"/>
    <property type="match status" value="1"/>
</dbReference>
<feature type="domain" description="Ig-like" evidence="1">
    <location>
        <begin position="24"/>
        <end position="126"/>
    </location>
</feature>
<proteinExistence type="predicted"/>
<accession>A0A8S4BSV3</accession>
<dbReference type="InterPro" id="IPR052615">
    <property type="entry name" value="FGFRL"/>
</dbReference>
<dbReference type="PANTHER" id="PTHR19890">
    <property type="entry name" value="FIBROBLAST GROWTH FACTOR RECEPTOR"/>
    <property type="match status" value="1"/>
</dbReference>
<dbReference type="GO" id="GO:0005007">
    <property type="term" value="F:fibroblast growth factor receptor activity"/>
    <property type="evidence" value="ECO:0007669"/>
    <property type="project" value="TreeGrafter"/>
</dbReference>
<organism evidence="2 3">
    <name type="scientific">Menidia menidia</name>
    <name type="common">Atlantic silverside</name>
    <dbReference type="NCBI Taxonomy" id="238744"/>
    <lineage>
        <taxon>Eukaryota</taxon>
        <taxon>Metazoa</taxon>
        <taxon>Chordata</taxon>
        <taxon>Craniata</taxon>
        <taxon>Vertebrata</taxon>
        <taxon>Euteleostomi</taxon>
        <taxon>Actinopterygii</taxon>
        <taxon>Neopterygii</taxon>
        <taxon>Teleostei</taxon>
        <taxon>Neoteleostei</taxon>
        <taxon>Acanthomorphata</taxon>
        <taxon>Ovalentaria</taxon>
        <taxon>Atherinomorphae</taxon>
        <taxon>Atheriniformes</taxon>
        <taxon>Atherinopsidae</taxon>
        <taxon>Menidiinae</taxon>
        <taxon>Menidia</taxon>
    </lineage>
</organism>
<dbReference type="EMBL" id="CAJRST010036666">
    <property type="protein sequence ID" value="CAG5989149.1"/>
    <property type="molecule type" value="Genomic_DNA"/>
</dbReference>
<dbReference type="PROSITE" id="PS50835">
    <property type="entry name" value="IG_LIKE"/>
    <property type="match status" value="1"/>
</dbReference>
<dbReference type="InterPro" id="IPR013783">
    <property type="entry name" value="Ig-like_fold"/>
</dbReference>
<dbReference type="InterPro" id="IPR036179">
    <property type="entry name" value="Ig-like_dom_sf"/>
</dbReference>
<evidence type="ECO:0000313" key="2">
    <source>
        <dbReference type="EMBL" id="CAG5989149.1"/>
    </source>
</evidence>
<dbReference type="InterPro" id="IPR003598">
    <property type="entry name" value="Ig_sub2"/>
</dbReference>
<dbReference type="OrthoDB" id="6244905at2759"/>
<gene>
    <name evidence="2" type="ORF">MMEN_LOCUS17190</name>
</gene>
<reference evidence="2" key="1">
    <citation type="submission" date="2021-05" db="EMBL/GenBank/DDBJ databases">
        <authorList>
            <person name="Tigano A."/>
        </authorList>
    </citation>
    <scope>NUCLEOTIDE SEQUENCE</scope>
</reference>
<dbReference type="Proteomes" id="UP000677803">
    <property type="component" value="Unassembled WGS sequence"/>
</dbReference>
<dbReference type="AlphaFoldDB" id="A0A8S4BSV3"/>
<keyword evidence="3" id="KW-1185">Reference proteome</keyword>
<dbReference type="InterPro" id="IPR013098">
    <property type="entry name" value="Ig_I-set"/>
</dbReference>
<dbReference type="FunFam" id="2.60.40.10:FF:000593">
    <property type="entry name" value="Fibroblast growth factor receptor-like 1"/>
    <property type="match status" value="1"/>
</dbReference>
<dbReference type="SMART" id="SM00408">
    <property type="entry name" value="IGc2"/>
    <property type="match status" value="1"/>
</dbReference>
<dbReference type="Pfam" id="PF07679">
    <property type="entry name" value="I-set"/>
    <property type="match status" value="1"/>
</dbReference>
<dbReference type="InterPro" id="IPR007110">
    <property type="entry name" value="Ig-like_dom"/>
</dbReference>
<dbReference type="GO" id="GO:0017134">
    <property type="term" value="F:fibroblast growth factor binding"/>
    <property type="evidence" value="ECO:0007669"/>
    <property type="project" value="TreeGrafter"/>
</dbReference>
<evidence type="ECO:0000313" key="3">
    <source>
        <dbReference type="Proteomes" id="UP000677803"/>
    </source>
</evidence>
<dbReference type="SUPFAM" id="SSF48726">
    <property type="entry name" value="Immunoglobulin"/>
    <property type="match status" value="1"/>
</dbReference>
<protein>
    <submittedName>
        <fullName evidence="2">(Atlantic silverside) hypothetical protein</fullName>
    </submittedName>
</protein>
<dbReference type="InterPro" id="IPR003599">
    <property type="entry name" value="Ig_sub"/>
</dbReference>
<dbReference type="Gene3D" id="2.60.40.10">
    <property type="entry name" value="Immunoglobulins"/>
    <property type="match status" value="1"/>
</dbReference>
<evidence type="ECO:0000259" key="1">
    <source>
        <dbReference type="PROSITE" id="PS50835"/>
    </source>
</evidence>
<comment type="caution">
    <text evidence="2">The sequence shown here is derived from an EMBL/GenBank/DDBJ whole genome shotgun (WGS) entry which is preliminary data.</text>
</comment>